<dbReference type="InterPro" id="IPR000182">
    <property type="entry name" value="GNAT_dom"/>
</dbReference>
<evidence type="ECO:0000313" key="3">
    <source>
        <dbReference type="Proteomes" id="UP000663852"/>
    </source>
</evidence>
<comment type="caution">
    <text evidence="2">The sequence shown here is derived from an EMBL/GenBank/DDBJ whole genome shotgun (WGS) entry which is preliminary data.</text>
</comment>
<dbReference type="SUPFAM" id="SSF55729">
    <property type="entry name" value="Acyl-CoA N-acyltransferases (Nat)"/>
    <property type="match status" value="1"/>
</dbReference>
<dbReference type="GO" id="GO:0016747">
    <property type="term" value="F:acyltransferase activity, transferring groups other than amino-acyl groups"/>
    <property type="evidence" value="ECO:0007669"/>
    <property type="project" value="InterPro"/>
</dbReference>
<evidence type="ECO:0000313" key="2">
    <source>
        <dbReference type="EMBL" id="CAF1158191.1"/>
    </source>
</evidence>
<gene>
    <name evidence="2" type="ORF">EDS130_LOCUS22993</name>
</gene>
<accession>A0A814TAH2</accession>
<dbReference type="InterPro" id="IPR013217">
    <property type="entry name" value="Methyltransf_12"/>
</dbReference>
<dbReference type="PANTHER" id="PTHR43328">
    <property type="entry name" value="ACETYLTRANSFERASE-RELATED"/>
    <property type="match status" value="1"/>
</dbReference>
<dbReference type="Pfam" id="PF13302">
    <property type="entry name" value="Acetyltransf_3"/>
    <property type="match status" value="1"/>
</dbReference>
<dbReference type="PANTHER" id="PTHR43328:SF1">
    <property type="entry name" value="N-ACETYLTRANSFERASE DOMAIN-CONTAINING PROTEIN"/>
    <property type="match status" value="1"/>
</dbReference>
<dbReference type="EMBL" id="CAJNOJ010000123">
    <property type="protein sequence ID" value="CAF1158191.1"/>
    <property type="molecule type" value="Genomic_DNA"/>
</dbReference>
<dbReference type="Gene3D" id="3.40.50.150">
    <property type="entry name" value="Vaccinia Virus protein VP39"/>
    <property type="match status" value="1"/>
</dbReference>
<protein>
    <recommendedName>
        <fullName evidence="1">N-acetyltransferase domain-containing protein</fullName>
    </recommendedName>
</protein>
<reference evidence="2" key="1">
    <citation type="submission" date="2021-02" db="EMBL/GenBank/DDBJ databases">
        <authorList>
            <person name="Nowell W R."/>
        </authorList>
    </citation>
    <scope>NUCLEOTIDE SEQUENCE</scope>
</reference>
<dbReference type="Gene3D" id="2.10.25.10">
    <property type="entry name" value="Laminin"/>
    <property type="match status" value="1"/>
</dbReference>
<dbReference type="AlphaFoldDB" id="A0A814TAH2"/>
<proteinExistence type="predicted"/>
<dbReference type="InterPro" id="IPR029063">
    <property type="entry name" value="SAM-dependent_MTases_sf"/>
</dbReference>
<organism evidence="2 3">
    <name type="scientific">Adineta ricciae</name>
    <name type="common">Rotifer</name>
    <dbReference type="NCBI Taxonomy" id="249248"/>
    <lineage>
        <taxon>Eukaryota</taxon>
        <taxon>Metazoa</taxon>
        <taxon>Spiralia</taxon>
        <taxon>Gnathifera</taxon>
        <taxon>Rotifera</taxon>
        <taxon>Eurotatoria</taxon>
        <taxon>Bdelloidea</taxon>
        <taxon>Adinetida</taxon>
        <taxon>Adinetidae</taxon>
        <taxon>Adineta</taxon>
    </lineage>
</organism>
<sequence>MTNASEDCIRLVGDKVILRPWKSEDKRSLIENGNNYKIAINLRNQFPYPYTEQSADEWLNFVTSLTCTERLYLAIEVDEKAVGGIAISFGNDVHDCTAELGYWLGESYWNRGIMTEAVVLLRNTNLASTKVLEKAQFQFEGRLRKSVINRDGIVLDQLFDWTILDLTPTRRDLTCQHHDCSQHGTCLIGKCFCQVDYDGIDCERISYQPKRKSCIDNNDDTCFIHPIYGIGQVPAKRWKAALKTERSVWSTQSNDRWNDHLAGFDHYKTLPNDLGEMIEMGCGPFTQTLSILRLPKKKVNITKLTLWDPNANDYIKRVKYCSYKNGSLIGFSSIPTTIVSAPSEDMNIYLNAFDTILMINVLEHVQNAFQILQNLYNSLRPNGILIFGERWWDYMFNTEKYGGDVLHPIHIKYYVWKWFTDHFEPIYDARNHQSYSKYGHNGSYFIGRKRKVKFV</sequence>
<dbReference type="Proteomes" id="UP000663852">
    <property type="component" value="Unassembled WGS sequence"/>
</dbReference>
<dbReference type="SUPFAM" id="SSF53335">
    <property type="entry name" value="S-adenosyl-L-methionine-dependent methyltransferases"/>
    <property type="match status" value="1"/>
</dbReference>
<dbReference type="OrthoDB" id="442731at2759"/>
<name>A0A814TAH2_ADIRI</name>
<dbReference type="Pfam" id="PF08242">
    <property type="entry name" value="Methyltransf_12"/>
    <property type="match status" value="1"/>
</dbReference>
<dbReference type="PROSITE" id="PS51186">
    <property type="entry name" value="GNAT"/>
    <property type="match status" value="1"/>
</dbReference>
<dbReference type="InterPro" id="IPR016181">
    <property type="entry name" value="Acyl_CoA_acyltransferase"/>
</dbReference>
<dbReference type="CDD" id="cd02440">
    <property type="entry name" value="AdoMet_MTases"/>
    <property type="match status" value="1"/>
</dbReference>
<feature type="domain" description="N-acetyltransferase" evidence="1">
    <location>
        <begin position="16"/>
        <end position="160"/>
    </location>
</feature>
<evidence type="ECO:0000259" key="1">
    <source>
        <dbReference type="PROSITE" id="PS51186"/>
    </source>
</evidence>
<dbReference type="Gene3D" id="3.40.630.30">
    <property type="match status" value="1"/>
</dbReference>